<comment type="caution">
    <text evidence="1">The sequence shown here is derived from an EMBL/GenBank/DDBJ whole genome shotgun (WGS) entry which is preliminary data.</text>
</comment>
<dbReference type="Proteomes" id="UP000646548">
    <property type="component" value="Unassembled WGS sequence"/>
</dbReference>
<reference evidence="1" key="1">
    <citation type="journal article" name="BMC Genomics">
        <title>Long-read sequencing and de novo genome assembly of marine medaka (Oryzias melastigma).</title>
        <authorList>
            <person name="Liang P."/>
            <person name="Saqib H.S.A."/>
            <person name="Ni X."/>
            <person name="Shen Y."/>
        </authorList>
    </citation>
    <scope>NUCLEOTIDE SEQUENCE</scope>
    <source>
        <strain evidence="1">Bigg-433</strain>
    </source>
</reference>
<dbReference type="AlphaFoldDB" id="A0A834CBR2"/>
<proteinExistence type="predicted"/>
<evidence type="ECO:0000313" key="1">
    <source>
        <dbReference type="EMBL" id="KAF6729013.1"/>
    </source>
</evidence>
<accession>A0A834CBR2</accession>
<evidence type="ECO:0000313" key="2">
    <source>
        <dbReference type="Proteomes" id="UP000646548"/>
    </source>
</evidence>
<protein>
    <submittedName>
        <fullName evidence="1">Uncharacterized protein</fullName>
    </submittedName>
</protein>
<organism evidence="1 2">
    <name type="scientific">Oryzias melastigma</name>
    <name type="common">Marine medaka</name>
    <dbReference type="NCBI Taxonomy" id="30732"/>
    <lineage>
        <taxon>Eukaryota</taxon>
        <taxon>Metazoa</taxon>
        <taxon>Chordata</taxon>
        <taxon>Craniata</taxon>
        <taxon>Vertebrata</taxon>
        <taxon>Euteleostomi</taxon>
        <taxon>Actinopterygii</taxon>
        <taxon>Neopterygii</taxon>
        <taxon>Teleostei</taxon>
        <taxon>Neoteleostei</taxon>
        <taxon>Acanthomorphata</taxon>
        <taxon>Ovalentaria</taxon>
        <taxon>Atherinomorphae</taxon>
        <taxon>Beloniformes</taxon>
        <taxon>Adrianichthyidae</taxon>
        <taxon>Oryziinae</taxon>
        <taxon>Oryzias</taxon>
    </lineage>
</organism>
<gene>
    <name evidence="1" type="ORF">FQA47_011605</name>
</gene>
<dbReference type="EMBL" id="WKFB01000268">
    <property type="protein sequence ID" value="KAF6729013.1"/>
    <property type="molecule type" value="Genomic_DNA"/>
</dbReference>
<sequence>MKSGRQQESGLVLHGFRLKHRPRLAPGASFCRRGVLTSTREDQHKPNDAAATKILLTSPKEAGSGSGKWTSLHRRACPLRVWFTERCSLKDRQDHKSTLRDAPHPIQTNNSVMAEQLDHEVMDQRLKRWMKESSWPDHHETADRQEEKRSRRCGGRNLIWLEGAGGRSWLWCQRRSARYRKLQELDP</sequence>
<name>A0A834CBR2_ORYME</name>